<evidence type="ECO:0000313" key="2">
    <source>
        <dbReference type="Proteomes" id="UP001057402"/>
    </source>
</evidence>
<dbReference type="EMBL" id="CM042890">
    <property type="protein sequence ID" value="KAI4310367.1"/>
    <property type="molecule type" value="Genomic_DNA"/>
</dbReference>
<evidence type="ECO:0000313" key="1">
    <source>
        <dbReference type="EMBL" id="KAI4310367.1"/>
    </source>
</evidence>
<reference evidence="2" key="1">
    <citation type="journal article" date="2023" name="Front. Plant Sci.">
        <title>Chromosomal-level genome assembly of Melastoma candidum provides insights into trichome evolution.</title>
        <authorList>
            <person name="Zhong Y."/>
            <person name="Wu W."/>
            <person name="Sun C."/>
            <person name="Zou P."/>
            <person name="Liu Y."/>
            <person name="Dai S."/>
            <person name="Zhou R."/>
        </authorList>
    </citation>
    <scope>NUCLEOTIDE SEQUENCE [LARGE SCALE GENOMIC DNA]</scope>
</reference>
<dbReference type="Proteomes" id="UP001057402">
    <property type="component" value="Chromosome 11"/>
</dbReference>
<sequence length="132" mass="14853">MPRRRRSPPNTSRENRSRSGSRLRPRTQGEAEVERLLRLKEPSVLLRWHKEDLHMAESVLHSAKEQYAQKANVHPPDIIGDNHKFLPPAPSHQDAPGTFCAGGVVLASRVGKIVCENTLDACLDVVFRKEDS</sequence>
<protein>
    <submittedName>
        <fullName evidence="1">Uncharacterized protein</fullName>
    </submittedName>
</protein>
<organism evidence="1 2">
    <name type="scientific">Melastoma candidum</name>
    <dbReference type="NCBI Taxonomy" id="119954"/>
    <lineage>
        <taxon>Eukaryota</taxon>
        <taxon>Viridiplantae</taxon>
        <taxon>Streptophyta</taxon>
        <taxon>Embryophyta</taxon>
        <taxon>Tracheophyta</taxon>
        <taxon>Spermatophyta</taxon>
        <taxon>Magnoliopsida</taxon>
        <taxon>eudicotyledons</taxon>
        <taxon>Gunneridae</taxon>
        <taxon>Pentapetalae</taxon>
        <taxon>rosids</taxon>
        <taxon>malvids</taxon>
        <taxon>Myrtales</taxon>
        <taxon>Melastomataceae</taxon>
        <taxon>Melastomatoideae</taxon>
        <taxon>Melastomateae</taxon>
        <taxon>Melastoma</taxon>
    </lineage>
</organism>
<proteinExistence type="predicted"/>
<accession>A0ACB9LFX8</accession>
<comment type="caution">
    <text evidence="1">The sequence shown here is derived from an EMBL/GenBank/DDBJ whole genome shotgun (WGS) entry which is preliminary data.</text>
</comment>
<gene>
    <name evidence="1" type="ORF">MLD38_035350</name>
</gene>
<keyword evidence="2" id="KW-1185">Reference proteome</keyword>
<name>A0ACB9LFX8_9MYRT</name>